<accession>A0A200IZQ1</accession>
<sequence length="158" mass="18767">MYSKERLNQESIMPDKYKKKPVAIIPYKTLEMIQTANGEEVLFYAIFKCLDEMKQKAVEKNTWQIFLLLEDRLYKKDPYSNNILVFDKEHRLLDTSKTYVMFLKKDLASIAVDKYVEAIQNILTFFGQSYREVKREKIPVTTLEGMRIVRMLETDLGY</sequence>
<proteinExistence type="predicted"/>
<reference evidence="2" key="3">
    <citation type="submission" date="2024-03" db="EMBL/GenBank/DDBJ databases">
        <title>The Genome Sequence of Enterococcus sp. DIV0238c.</title>
        <authorList>
            <consortium name="The Broad Institute Genomics Platform"/>
            <consortium name="The Broad Institute Microbial Omics Core"/>
            <consortium name="The Broad Institute Genomic Center for Infectious Diseases"/>
            <person name="Earl A."/>
            <person name="Manson A."/>
            <person name="Gilmore M."/>
            <person name="Schwartman J."/>
            <person name="Shea T."/>
            <person name="Abouelleil A."/>
            <person name="Cao P."/>
            <person name="Chapman S."/>
            <person name="Cusick C."/>
            <person name="Young S."/>
            <person name="Neafsey D."/>
            <person name="Nusbaum C."/>
            <person name="Birren B."/>
        </authorList>
    </citation>
    <scope>NUCLEOTIDE SEQUENCE</scope>
    <source>
        <strain evidence="2">9D6_DIV0238</strain>
    </source>
</reference>
<dbReference type="AlphaFoldDB" id="A0A200IZQ1"/>
<dbReference type="EMBL" id="NIBQ01000003">
    <property type="protein sequence ID" value="OUZ30472.1"/>
    <property type="molecule type" value="Genomic_DNA"/>
</dbReference>
<dbReference type="Proteomes" id="UP000196151">
    <property type="component" value="Chromosome"/>
</dbReference>
<name>A0A200IZQ1_9ENTE</name>
<organism evidence="1">
    <name type="scientific">Candidatus Enterococcus dunnyi</name>
    <dbReference type="NCBI Taxonomy" id="1834192"/>
    <lineage>
        <taxon>Bacteria</taxon>
        <taxon>Bacillati</taxon>
        <taxon>Bacillota</taxon>
        <taxon>Bacilli</taxon>
        <taxon>Lactobacillales</taxon>
        <taxon>Enterococcaceae</taxon>
        <taxon>Enterococcus</taxon>
    </lineage>
</organism>
<dbReference type="EMBL" id="CP147246">
    <property type="protein sequence ID" value="WYJ94564.1"/>
    <property type="molecule type" value="Genomic_DNA"/>
</dbReference>
<gene>
    <name evidence="2" type="ORF">A5889_002077</name>
    <name evidence="1" type="ORF">A5889_002760</name>
</gene>
<reference evidence="2" key="2">
    <citation type="submission" date="2017-05" db="EMBL/GenBank/DDBJ databases">
        <authorList>
            <consortium name="The Broad Institute Genomics Platform"/>
            <consortium name="The Broad Institute Genomic Center for Infectious Diseases"/>
            <person name="Earl A."/>
            <person name="Manson A."/>
            <person name="Schwartman J."/>
            <person name="Gilmore M."/>
            <person name="Abouelleil A."/>
            <person name="Cao P."/>
            <person name="Chapman S."/>
            <person name="Cusick C."/>
            <person name="Shea T."/>
            <person name="Young S."/>
            <person name="Neafsey D."/>
            <person name="Nusbaum C."/>
            <person name="Birren B."/>
        </authorList>
    </citation>
    <scope>NUCLEOTIDE SEQUENCE</scope>
    <source>
        <strain evidence="2">9D6_DIV0238</strain>
    </source>
</reference>
<evidence type="ECO:0000313" key="1">
    <source>
        <dbReference type="EMBL" id="OUZ30472.1"/>
    </source>
</evidence>
<evidence type="ECO:0000313" key="2">
    <source>
        <dbReference type="EMBL" id="WYJ94564.1"/>
    </source>
</evidence>
<keyword evidence="3" id="KW-1185">Reference proteome</keyword>
<reference evidence="1" key="1">
    <citation type="submission" date="2017-05" db="EMBL/GenBank/DDBJ databases">
        <title>The Genome Sequence of Enterococcus sp. 9D6_DIV0238.</title>
        <authorList>
            <consortium name="The Broad Institute Genomics Platform"/>
            <consortium name="The Broad Institute Genomic Center for Infectious Diseases"/>
            <person name="Earl A."/>
            <person name="Manson A."/>
            <person name="Schwartman J."/>
            <person name="Gilmore M."/>
            <person name="Abouelleil A."/>
            <person name="Cao P."/>
            <person name="Chapman S."/>
            <person name="Cusick C."/>
            <person name="Shea T."/>
            <person name="Young S."/>
            <person name="Neafsey D."/>
            <person name="Nusbaum C."/>
            <person name="Birren B."/>
        </authorList>
    </citation>
    <scope>NUCLEOTIDE SEQUENCE [LARGE SCALE GENOMIC DNA]</scope>
    <source>
        <strain evidence="1">9D6_DIV0238</strain>
    </source>
</reference>
<evidence type="ECO:0000313" key="3">
    <source>
        <dbReference type="Proteomes" id="UP000196151"/>
    </source>
</evidence>
<protein>
    <submittedName>
        <fullName evidence="1">Uncharacterized protein</fullName>
    </submittedName>
</protein>